<protein>
    <submittedName>
        <fullName evidence="8">TetR family transcriptional regulator</fullName>
    </submittedName>
</protein>
<dbReference type="PANTHER" id="PTHR30055">
    <property type="entry name" value="HTH-TYPE TRANSCRIPTIONAL REGULATOR RUTR"/>
    <property type="match status" value="1"/>
</dbReference>
<evidence type="ECO:0000259" key="7">
    <source>
        <dbReference type="PROSITE" id="PS50977"/>
    </source>
</evidence>
<dbReference type="Pfam" id="PF00440">
    <property type="entry name" value="TetR_N"/>
    <property type="match status" value="1"/>
</dbReference>
<dbReference type="PROSITE" id="PS01081">
    <property type="entry name" value="HTH_TETR_1"/>
    <property type="match status" value="1"/>
</dbReference>
<evidence type="ECO:0000313" key="8">
    <source>
        <dbReference type="EMBL" id="KJA10966.1"/>
    </source>
</evidence>
<evidence type="ECO:0000256" key="3">
    <source>
        <dbReference type="ARBA" id="ARBA00023125"/>
    </source>
</evidence>
<dbReference type="InterPro" id="IPR009057">
    <property type="entry name" value="Homeodomain-like_sf"/>
</dbReference>
<dbReference type="PANTHER" id="PTHR30055:SF175">
    <property type="entry name" value="HTH-TYPE TRANSCRIPTIONAL REPRESSOR KSTR2"/>
    <property type="match status" value="1"/>
</dbReference>
<keyword evidence="1" id="KW-0678">Repressor</keyword>
<dbReference type="EMBL" id="JXYQ01000022">
    <property type="protein sequence ID" value="KJA10966.1"/>
    <property type="molecule type" value="Genomic_DNA"/>
</dbReference>
<dbReference type="AlphaFoldDB" id="A0A0D7K9D3"/>
<evidence type="ECO:0000256" key="6">
    <source>
        <dbReference type="SAM" id="MobiDB-lite"/>
    </source>
</evidence>
<comment type="caution">
    <text evidence="8">The sequence shown here is derived from an EMBL/GenBank/DDBJ whole genome shotgun (WGS) entry which is preliminary data.</text>
</comment>
<keyword evidence="9" id="KW-1185">Reference proteome</keyword>
<feature type="DNA-binding region" description="H-T-H motif" evidence="5">
    <location>
        <begin position="61"/>
        <end position="80"/>
    </location>
</feature>
<dbReference type="Gene3D" id="1.10.357.10">
    <property type="entry name" value="Tetracycline Repressor, domain 2"/>
    <property type="match status" value="1"/>
</dbReference>
<dbReference type="InterPro" id="IPR041490">
    <property type="entry name" value="KstR2_TetR_C"/>
</dbReference>
<dbReference type="SUPFAM" id="SSF46689">
    <property type="entry name" value="Homeodomain-like"/>
    <property type="match status" value="1"/>
</dbReference>
<evidence type="ECO:0000256" key="1">
    <source>
        <dbReference type="ARBA" id="ARBA00022491"/>
    </source>
</evidence>
<accession>A0A0D7K9D3</accession>
<evidence type="ECO:0000256" key="5">
    <source>
        <dbReference type="PROSITE-ProRule" id="PRU00335"/>
    </source>
</evidence>
<dbReference type="InterPro" id="IPR001647">
    <property type="entry name" value="HTH_TetR"/>
</dbReference>
<dbReference type="GO" id="GO:0000976">
    <property type="term" value="F:transcription cis-regulatory region binding"/>
    <property type="evidence" value="ECO:0007669"/>
    <property type="project" value="TreeGrafter"/>
</dbReference>
<feature type="region of interest" description="Disordered" evidence="6">
    <location>
        <begin position="1"/>
        <end position="41"/>
    </location>
</feature>
<name>A0A0D7K9D3_9BURK</name>
<evidence type="ECO:0000313" key="9">
    <source>
        <dbReference type="Proteomes" id="UP000032566"/>
    </source>
</evidence>
<keyword evidence="3 5" id="KW-0238">DNA-binding</keyword>
<dbReference type="InterPro" id="IPR036271">
    <property type="entry name" value="Tet_transcr_reg_TetR-rel_C_sf"/>
</dbReference>
<keyword evidence="2" id="KW-0805">Transcription regulation</keyword>
<dbReference type="InterPro" id="IPR050109">
    <property type="entry name" value="HTH-type_TetR-like_transc_reg"/>
</dbReference>
<dbReference type="Gene3D" id="1.10.10.60">
    <property type="entry name" value="Homeodomain-like"/>
    <property type="match status" value="1"/>
</dbReference>
<reference evidence="8 9" key="1">
    <citation type="submission" date="2014-12" db="EMBL/GenBank/DDBJ databases">
        <title>Isolation of bacteria from lake water.</title>
        <authorList>
            <person name="Sheng K.-Y."/>
            <person name="Chin P.-S."/>
            <person name="Chan K.-G."/>
            <person name="Tan G.S."/>
        </authorList>
    </citation>
    <scope>NUCLEOTIDE SEQUENCE [LARGE SCALE GENOMIC DNA]</scope>
    <source>
        <strain evidence="8 9">KY4</strain>
    </source>
</reference>
<dbReference type="PATRIC" id="fig|80878.5.peg.1126"/>
<dbReference type="SUPFAM" id="SSF48498">
    <property type="entry name" value="Tetracyclin repressor-like, C-terminal domain"/>
    <property type="match status" value="1"/>
</dbReference>
<dbReference type="Proteomes" id="UP000032566">
    <property type="component" value="Unassembled WGS sequence"/>
</dbReference>
<dbReference type="OrthoDB" id="5523834at2"/>
<evidence type="ECO:0000256" key="2">
    <source>
        <dbReference type="ARBA" id="ARBA00023015"/>
    </source>
</evidence>
<dbReference type="STRING" id="80878.RP29_08035"/>
<feature type="domain" description="HTH tetR-type" evidence="7">
    <location>
        <begin position="38"/>
        <end position="98"/>
    </location>
</feature>
<proteinExistence type="predicted"/>
<dbReference type="InterPro" id="IPR023772">
    <property type="entry name" value="DNA-bd_HTH_TetR-type_CS"/>
</dbReference>
<sequence>MAPPSTPRAAPKPGAHRPRALAQPSPWPQAPVREQQREAKRNAVLSTAAQMFNERGFHATSLDDIAARLQVSKPTLYYYVKNKDEILLECVKKGLHLILEGIEASRQAGGNAVDQLRACMQVYADIVTQPFGMCIIRIGDEEVPEPSRTELRRMKSEIDQAFRRLVVQGVQEGTLAPCDPKMTAFVIAGALSWIGRWYQRGGEYTAAQVAEQCIGTLMHGVLGPGHVAVAGR</sequence>
<dbReference type="FunFam" id="1.10.10.60:FF:000141">
    <property type="entry name" value="TetR family transcriptional regulator"/>
    <property type="match status" value="1"/>
</dbReference>
<dbReference type="PROSITE" id="PS50977">
    <property type="entry name" value="HTH_TETR_2"/>
    <property type="match status" value="1"/>
</dbReference>
<dbReference type="RefSeq" id="WP_044397186.1">
    <property type="nucleotide sequence ID" value="NZ_JXYQ01000022.1"/>
</dbReference>
<gene>
    <name evidence="8" type="ORF">RP29_08035</name>
</gene>
<evidence type="ECO:0000256" key="4">
    <source>
        <dbReference type="ARBA" id="ARBA00023163"/>
    </source>
</evidence>
<dbReference type="Pfam" id="PF17932">
    <property type="entry name" value="TetR_C_24"/>
    <property type="match status" value="1"/>
</dbReference>
<keyword evidence="4" id="KW-0804">Transcription</keyword>
<dbReference type="GO" id="GO:0003700">
    <property type="term" value="F:DNA-binding transcription factor activity"/>
    <property type="evidence" value="ECO:0007669"/>
    <property type="project" value="TreeGrafter"/>
</dbReference>
<organism evidence="8 9">
    <name type="scientific">Acidovorax temperans</name>
    <dbReference type="NCBI Taxonomy" id="80878"/>
    <lineage>
        <taxon>Bacteria</taxon>
        <taxon>Pseudomonadati</taxon>
        <taxon>Pseudomonadota</taxon>
        <taxon>Betaproteobacteria</taxon>
        <taxon>Burkholderiales</taxon>
        <taxon>Comamonadaceae</taxon>
        <taxon>Acidovorax</taxon>
    </lineage>
</organism>
<dbReference type="PRINTS" id="PR00455">
    <property type="entry name" value="HTHTETR"/>
</dbReference>